<dbReference type="Gene3D" id="3.30.420.210">
    <property type="entry name" value="SEP domain"/>
    <property type="match status" value="1"/>
</dbReference>
<dbReference type="GO" id="GO:0007030">
    <property type="term" value="P:Golgi organization"/>
    <property type="evidence" value="ECO:0007669"/>
    <property type="project" value="TreeGrafter"/>
</dbReference>
<feature type="region of interest" description="Disordered" evidence="1">
    <location>
        <begin position="112"/>
        <end position="155"/>
    </location>
</feature>
<keyword evidence="4" id="KW-1185">Reference proteome</keyword>
<dbReference type="GO" id="GO:0005634">
    <property type="term" value="C:nucleus"/>
    <property type="evidence" value="ECO:0007669"/>
    <property type="project" value="TreeGrafter"/>
</dbReference>
<proteinExistence type="predicted"/>
<feature type="region of interest" description="Disordered" evidence="1">
    <location>
        <begin position="295"/>
        <end position="340"/>
    </location>
</feature>
<evidence type="ECO:0000259" key="2">
    <source>
        <dbReference type="PROSITE" id="PS51399"/>
    </source>
</evidence>
<comment type="caution">
    <text evidence="3">The sequence shown here is derived from an EMBL/GenBank/DDBJ whole genome shotgun (WGS) entry which is preliminary data.</text>
</comment>
<name>A0A8J6B005_9EUKA</name>
<dbReference type="InterPro" id="IPR012989">
    <property type="entry name" value="SEP_domain"/>
</dbReference>
<accession>A0A8J6B005</accession>
<dbReference type="Gene3D" id="3.10.20.90">
    <property type="entry name" value="Phosphatidylinositol 3-kinase Catalytic Subunit, Chain A, domain 1"/>
    <property type="match status" value="1"/>
</dbReference>
<dbReference type="Pfam" id="PF08059">
    <property type="entry name" value="SEP"/>
    <property type="match status" value="1"/>
</dbReference>
<dbReference type="AlphaFoldDB" id="A0A8J6B005"/>
<dbReference type="GO" id="GO:0043161">
    <property type="term" value="P:proteasome-mediated ubiquitin-dependent protein catabolic process"/>
    <property type="evidence" value="ECO:0007669"/>
    <property type="project" value="TreeGrafter"/>
</dbReference>
<evidence type="ECO:0000313" key="3">
    <source>
        <dbReference type="EMBL" id="KAG9389999.1"/>
    </source>
</evidence>
<dbReference type="SMART" id="SM00553">
    <property type="entry name" value="SEP"/>
    <property type="match status" value="1"/>
</dbReference>
<sequence length="411" mass="45028">MDQYRDDLVAMGFPADNVDAVLSQNPEARDLEVLVDKLVSGQFDLNANEVQQVSTSSQFRDIILDMGFPRDLVDAAITQNPDTEDMGELIDFITARTVSAAPVDPVPARNEVRRHPAESDPHVGKRPHRSRVNKGMNPGGEPWDPWEREDRRSRRSGTLYDSILKEEAKKGGFEVGGGVQVQAEPESDEEPTIDSVWRNAKQFADNGGSVEIKKPDFVGTGRSADGSKQSHIAAPPEPLTKNLVFYRNGIEVEGQTFISSESPEYLQTMDSIQRNMVPITILTPEEIRTSAPVKMSMTRRDEEDYTPPKPKREPFEGTGQSIGNSTPTGAAKAPIQPGKPINIDASQPIVKFKVRTASGVKLVECNPTTTLESIASFLGVDKLMCPFPKTEVNLEGGDVAGAKLANKMWTA</sequence>
<dbReference type="GO" id="GO:0031468">
    <property type="term" value="P:nuclear membrane reassembly"/>
    <property type="evidence" value="ECO:0007669"/>
    <property type="project" value="TreeGrafter"/>
</dbReference>
<evidence type="ECO:0000313" key="4">
    <source>
        <dbReference type="Proteomes" id="UP000717585"/>
    </source>
</evidence>
<dbReference type="GO" id="GO:0005829">
    <property type="term" value="C:cytosol"/>
    <property type="evidence" value="ECO:0007669"/>
    <property type="project" value="TreeGrafter"/>
</dbReference>
<dbReference type="EMBL" id="JAHDYR010000067">
    <property type="protein sequence ID" value="KAG9389999.1"/>
    <property type="molecule type" value="Genomic_DNA"/>
</dbReference>
<dbReference type="PANTHER" id="PTHR23333:SF20">
    <property type="entry name" value="NSFL1 COFACTOR P47"/>
    <property type="match status" value="1"/>
</dbReference>
<dbReference type="OrthoDB" id="25887at2759"/>
<feature type="compositionally biased region" description="Polar residues" evidence="1">
    <location>
        <begin position="318"/>
        <end position="328"/>
    </location>
</feature>
<dbReference type="SUPFAM" id="SSF102848">
    <property type="entry name" value="NSFL1 (p97 ATPase) cofactor p47, SEP domain"/>
    <property type="match status" value="1"/>
</dbReference>
<dbReference type="PROSITE" id="PS51399">
    <property type="entry name" value="SEP"/>
    <property type="match status" value="1"/>
</dbReference>
<organism evidence="3 4">
    <name type="scientific">Carpediemonas membranifera</name>
    <dbReference type="NCBI Taxonomy" id="201153"/>
    <lineage>
        <taxon>Eukaryota</taxon>
        <taxon>Metamonada</taxon>
        <taxon>Carpediemonas-like organisms</taxon>
        <taxon>Carpediemonas</taxon>
    </lineage>
</organism>
<dbReference type="GO" id="GO:0061025">
    <property type="term" value="P:membrane fusion"/>
    <property type="evidence" value="ECO:0007669"/>
    <property type="project" value="TreeGrafter"/>
</dbReference>
<feature type="compositionally biased region" description="Basic and acidic residues" evidence="1">
    <location>
        <begin position="112"/>
        <end position="123"/>
    </location>
</feature>
<dbReference type="GO" id="GO:0043130">
    <property type="term" value="F:ubiquitin binding"/>
    <property type="evidence" value="ECO:0007669"/>
    <property type="project" value="TreeGrafter"/>
</dbReference>
<dbReference type="Proteomes" id="UP000717585">
    <property type="component" value="Unassembled WGS sequence"/>
</dbReference>
<gene>
    <name evidence="3" type="ORF">J8273_8690</name>
</gene>
<dbReference type="InterPro" id="IPR036241">
    <property type="entry name" value="NSFL1C_SEP_dom_sf"/>
</dbReference>
<dbReference type="PANTHER" id="PTHR23333">
    <property type="entry name" value="UBX DOMAIN CONTAINING PROTEIN"/>
    <property type="match status" value="1"/>
</dbReference>
<feature type="domain" description="SEP" evidence="2">
    <location>
        <begin position="238"/>
        <end position="306"/>
    </location>
</feature>
<reference evidence="3" key="1">
    <citation type="submission" date="2021-05" db="EMBL/GenBank/DDBJ databases">
        <title>A free-living protist that lacks canonical eukaryotic 1 DNA replication and segregation systems.</title>
        <authorList>
            <person name="Salas-Leiva D.E."/>
            <person name="Tromer E.C."/>
            <person name="Curtis B.A."/>
            <person name="Jerlstrom-Hultqvist J."/>
            <person name="Kolisko M."/>
            <person name="Yi Z."/>
            <person name="Salas-Leiva J.S."/>
            <person name="Gallot-Lavallee L."/>
            <person name="Kops G.J.P.L."/>
            <person name="Archibald J.M."/>
            <person name="Simpson A.G.B."/>
            <person name="Roger A.J."/>
        </authorList>
    </citation>
    <scope>NUCLEOTIDE SEQUENCE</scope>
    <source>
        <strain evidence="3">BICM</strain>
    </source>
</reference>
<evidence type="ECO:0000256" key="1">
    <source>
        <dbReference type="SAM" id="MobiDB-lite"/>
    </source>
</evidence>
<dbReference type="GO" id="GO:0000045">
    <property type="term" value="P:autophagosome assembly"/>
    <property type="evidence" value="ECO:0007669"/>
    <property type="project" value="TreeGrafter"/>
</dbReference>
<protein>
    <submittedName>
        <fullName evidence="3">SEP domain</fullName>
    </submittedName>
</protein>